<feature type="region of interest" description="Disordered" evidence="1">
    <location>
        <begin position="19"/>
        <end position="49"/>
    </location>
</feature>
<feature type="compositionally biased region" description="Basic and acidic residues" evidence="1">
    <location>
        <begin position="217"/>
        <end position="228"/>
    </location>
</feature>
<evidence type="ECO:0000313" key="2">
    <source>
        <dbReference type="EMBL" id="JAQ13040.1"/>
    </source>
</evidence>
<feature type="compositionally biased region" description="Polar residues" evidence="1">
    <location>
        <begin position="186"/>
        <end position="212"/>
    </location>
</feature>
<proteinExistence type="predicted"/>
<feature type="compositionally biased region" description="Low complexity" evidence="1">
    <location>
        <begin position="30"/>
        <end position="39"/>
    </location>
</feature>
<feature type="non-terminal residue" evidence="2">
    <location>
        <position position="1"/>
    </location>
</feature>
<reference evidence="2" key="1">
    <citation type="journal article" date="2016" name="Gigascience">
        <title>De novo construction of an expanded transcriptome assembly for the western tarnished plant bug, Lygus hesperus.</title>
        <authorList>
            <person name="Tassone E.E."/>
            <person name="Geib S.M."/>
            <person name="Hall B."/>
            <person name="Fabrick J.A."/>
            <person name="Brent C.S."/>
            <person name="Hull J.J."/>
        </authorList>
    </citation>
    <scope>NUCLEOTIDE SEQUENCE</scope>
</reference>
<accession>A0A146M392</accession>
<evidence type="ECO:0000256" key="1">
    <source>
        <dbReference type="SAM" id="MobiDB-lite"/>
    </source>
</evidence>
<organism evidence="2">
    <name type="scientific">Lygus hesperus</name>
    <name type="common">Western plant bug</name>
    <dbReference type="NCBI Taxonomy" id="30085"/>
    <lineage>
        <taxon>Eukaryota</taxon>
        <taxon>Metazoa</taxon>
        <taxon>Ecdysozoa</taxon>
        <taxon>Arthropoda</taxon>
        <taxon>Hexapoda</taxon>
        <taxon>Insecta</taxon>
        <taxon>Pterygota</taxon>
        <taxon>Neoptera</taxon>
        <taxon>Paraneoptera</taxon>
        <taxon>Hemiptera</taxon>
        <taxon>Heteroptera</taxon>
        <taxon>Panheteroptera</taxon>
        <taxon>Cimicomorpha</taxon>
        <taxon>Miridae</taxon>
        <taxon>Mirini</taxon>
        <taxon>Lygus</taxon>
    </lineage>
</organism>
<feature type="compositionally biased region" description="Pro residues" evidence="1">
    <location>
        <begin position="123"/>
        <end position="133"/>
    </location>
</feature>
<dbReference type="AlphaFoldDB" id="A0A146M392"/>
<protein>
    <submittedName>
        <fullName evidence="2">Uncharacterized protein</fullName>
    </submittedName>
</protein>
<name>A0A146M392_LYGHE</name>
<dbReference type="EMBL" id="GDHC01005589">
    <property type="protein sequence ID" value="JAQ13040.1"/>
    <property type="molecule type" value="Transcribed_RNA"/>
</dbReference>
<feature type="region of interest" description="Disordered" evidence="1">
    <location>
        <begin position="119"/>
        <end position="236"/>
    </location>
</feature>
<gene>
    <name evidence="2" type="ORF">g.5235</name>
</gene>
<sequence>PPPPPPPLALHSFSSLSANSHPATLCGKVSQSRSPSSSSLNNKRRGSPASCGAAAMAVVKELTQNHVVECSSGCHTGTSSRVDLCVFKHGITPAHEEREEKHIEGVACTIKGNCFYDRFEPQPRSPVPQPQLSPHPSTHQHRSNDRNQGYGSGHDQNNSNHNKSKSKSRLSRQSSPVRKSSCCHARSTSPHRQPPHRTSTGTLPLSALTSLVSGCHGKQEKNGKTNKDIEEDDGESERQAWNDALWCVDEFIMRTVTQALTHVRTVR</sequence>